<evidence type="ECO:0000313" key="7">
    <source>
        <dbReference type="RefSeq" id="XP_005097381.1"/>
    </source>
</evidence>
<keyword evidence="4" id="KW-0698">rRNA processing</keyword>
<evidence type="ECO:0000256" key="5">
    <source>
        <dbReference type="SAM" id="MobiDB-lite"/>
    </source>
</evidence>
<proteinExistence type="inferred from homology"/>
<evidence type="ECO:0000256" key="2">
    <source>
        <dbReference type="ARBA" id="ARBA00006524"/>
    </source>
</evidence>
<evidence type="ECO:0000256" key="4">
    <source>
        <dbReference type="ARBA" id="ARBA00022552"/>
    </source>
</evidence>
<dbReference type="Proteomes" id="UP000694888">
    <property type="component" value="Unplaced"/>
</dbReference>
<sequence length="190" mass="21346">MAASSQQQSMFVEAVKAVLNSWTALQLAVEQGFGGPESQEKAEWMVEAVDTWFRENDGIEPYEVEDFLADILNEEFDLRLEDNSLPEISRLICTFYRLCQENKSEEIAQRLNVLPRASIQHCQQGQNRVEEMDSDEEAPGPPPSSHSNVPPAGQNSASQETGDDMETAEGAEDKEDEDGFKVVRHGRKKR</sequence>
<evidence type="ECO:0000313" key="6">
    <source>
        <dbReference type="Proteomes" id="UP000694888"/>
    </source>
</evidence>
<dbReference type="RefSeq" id="XP_005097381.1">
    <property type="nucleotide sequence ID" value="XM_005097324.3"/>
</dbReference>
<protein>
    <recommendedName>
        <fullName evidence="3">Pre-rRNA-processing protein TSR2 homolog</fullName>
    </recommendedName>
</protein>
<name>A0ABM0JMU3_APLCA</name>
<evidence type="ECO:0000256" key="1">
    <source>
        <dbReference type="ARBA" id="ARBA00002210"/>
    </source>
</evidence>
<evidence type="ECO:0000256" key="3">
    <source>
        <dbReference type="ARBA" id="ARBA00017551"/>
    </source>
</evidence>
<feature type="region of interest" description="Disordered" evidence="5">
    <location>
        <begin position="122"/>
        <end position="190"/>
    </location>
</feature>
<dbReference type="PANTHER" id="PTHR21250">
    <property type="entry name" value="PRE-RRNA-PROCESSING PROTEIN TSR2 HOMOLOG"/>
    <property type="match status" value="1"/>
</dbReference>
<gene>
    <name evidence="7" type="primary">LOC101861121</name>
</gene>
<reference evidence="7" key="1">
    <citation type="submission" date="2025-08" db="UniProtKB">
        <authorList>
            <consortium name="RefSeq"/>
        </authorList>
    </citation>
    <scope>IDENTIFICATION</scope>
</reference>
<organism evidence="6 7">
    <name type="scientific">Aplysia californica</name>
    <name type="common">California sea hare</name>
    <dbReference type="NCBI Taxonomy" id="6500"/>
    <lineage>
        <taxon>Eukaryota</taxon>
        <taxon>Metazoa</taxon>
        <taxon>Spiralia</taxon>
        <taxon>Lophotrochozoa</taxon>
        <taxon>Mollusca</taxon>
        <taxon>Gastropoda</taxon>
        <taxon>Heterobranchia</taxon>
        <taxon>Euthyneura</taxon>
        <taxon>Tectipleura</taxon>
        <taxon>Aplysiida</taxon>
        <taxon>Aplysioidea</taxon>
        <taxon>Aplysiidae</taxon>
        <taxon>Aplysia</taxon>
    </lineage>
</organism>
<accession>A0ABM0JMU3</accession>
<feature type="compositionally biased region" description="Polar residues" evidence="5">
    <location>
        <begin position="145"/>
        <end position="160"/>
    </location>
</feature>
<dbReference type="Pfam" id="PF10273">
    <property type="entry name" value="WGG"/>
    <property type="match status" value="1"/>
</dbReference>
<dbReference type="GeneID" id="101861121"/>
<feature type="compositionally biased region" description="Acidic residues" evidence="5">
    <location>
        <begin position="161"/>
        <end position="178"/>
    </location>
</feature>
<comment type="similarity">
    <text evidence="2">Belongs to the TSR2 family.</text>
</comment>
<dbReference type="InterPro" id="IPR019398">
    <property type="entry name" value="Pre-rRNA_process_TSR2"/>
</dbReference>
<keyword evidence="6" id="KW-1185">Reference proteome</keyword>
<comment type="function">
    <text evidence="1">May be involved in 20S pre-rRNA processing.</text>
</comment>